<dbReference type="InterPro" id="IPR035913">
    <property type="entry name" value="RPB5-like_sf"/>
</dbReference>
<name>A0A1F2P8F6_9EURY</name>
<dbReference type="Proteomes" id="UP000186940">
    <property type="component" value="Unassembled WGS sequence"/>
</dbReference>
<organism evidence="4 5">
    <name type="scientific">Candidatus Syntropharchaeum caldarium</name>
    <dbReference type="NCBI Taxonomy" id="1838285"/>
    <lineage>
        <taxon>Archaea</taxon>
        <taxon>Methanobacteriati</taxon>
        <taxon>Methanobacteriota</taxon>
        <taxon>Stenosarchaea group</taxon>
        <taxon>Methanomicrobia</taxon>
        <taxon>Methanosarcinales</taxon>
        <taxon>ANME-2 cluster</taxon>
        <taxon>Candidatus Syntropharchaeum</taxon>
    </lineage>
</organism>
<dbReference type="SUPFAM" id="SSF55287">
    <property type="entry name" value="RPB5-like RNA polymerase subunit"/>
    <property type="match status" value="1"/>
</dbReference>
<dbReference type="Gene3D" id="3.90.940.20">
    <property type="entry name" value="RPB5-like RNA polymerase subunit"/>
    <property type="match status" value="1"/>
</dbReference>
<reference evidence="4" key="1">
    <citation type="submission" date="2016-05" db="EMBL/GenBank/DDBJ databases">
        <title>Microbial consortia oxidize butane by reversing methanogenesis.</title>
        <authorList>
            <person name="Laso-Perez R."/>
            <person name="Richter M."/>
            <person name="Wegener G."/>
            <person name="Musat F."/>
        </authorList>
    </citation>
    <scope>NUCLEOTIDE SEQUENCE [LARGE SCALE GENOMIC DNA]</scope>
    <source>
        <strain evidence="4">BOX2</strain>
    </source>
</reference>
<dbReference type="EC" id="2.7.7.6" evidence="4"/>
<sequence length="69" mass="7822">MVPKHEILSKEEEKLILKKYNASKAQFPKIYHSDPIIKEIGAEVGQIIKITRNSKTAGKSIAYRVVVDQ</sequence>
<dbReference type="AlphaFoldDB" id="A0A1F2P8F6"/>
<keyword evidence="4" id="KW-0548">Nucleotidyltransferase</keyword>
<dbReference type="STRING" id="1838285.SCAL_000995"/>
<proteinExistence type="predicted"/>
<evidence type="ECO:0000313" key="4">
    <source>
        <dbReference type="EMBL" id="OFV67620.1"/>
    </source>
</evidence>
<dbReference type="InterPro" id="IPR000783">
    <property type="entry name" value="RNA_pol_subH/Rpb5_C"/>
</dbReference>
<dbReference type="PANTHER" id="PTHR10535">
    <property type="entry name" value="DNA-DIRECTED RNA POLYMERASES I, II, AND III SUBUNIT RPABC1"/>
    <property type="match status" value="1"/>
</dbReference>
<dbReference type="GO" id="GO:0042797">
    <property type="term" value="P:tRNA transcription by RNA polymerase III"/>
    <property type="evidence" value="ECO:0007669"/>
    <property type="project" value="TreeGrafter"/>
</dbReference>
<dbReference type="Pfam" id="PF01191">
    <property type="entry name" value="RNA_pol_Rpb5_C"/>
    <property type="match status" value="1"/>
</dbReference>
<dbReference type="GO" id="GO:0000428">
    <property type="term" value="C:DNA-directed RNA polymerase complex"/>
    <property type="evidence" value="ECO:0007669"/>
    <property type="project" value="UniProtKB-KW"/>
</dbReference>
<dbReference type="GO" id="GO:0006366">
    <property type="term" value="P:transcription by RNA polymerase II"/>
    <property type="evidence" value="ECO:0007669"/>
    <property type="project" value="TreeGrafter"/>
</dbReference>
<gene>
    <name evidence="4" type="ORF">SCAL_000995</name>
</gene>
<keyword evidence="2" id="KW-0804">Transcription</keyword>
<dbReference type="EMBL" id="LYOS01000003">
    <property type="protein sequence ID" value="OFV67620.1"/>
    <property type="molecule type" value="Genomic_DNA"/>
</dbReference>
<dbReference type="GO" id="GO:0003677">
    <property type="term" value="F:DNA binding"/>
    <property type="evidence" value="ECO:0007669"/>
    <property type="project" value="InterPro"/>
</dbReference>
<feature type="domain" description="RNA polymerase subunit H/Rpb5 C-terminal" evidence="3">
    <location>
        <begin position="1"/>
        <end position="66"/>
    </location>
</feature>
<dbReference type="PANTHER" id="PTHR10535:SF0">
    <property type="entry name" value="DNA-DIRECTED RNA POLYMERASES I, II, AND III SUBUNIT RPABC1"/>
    <property type="match status" value="1"/>
</dbReference>
<evidence type="ECO:0000256" key="1">
    <source>
        <dbReference type="ARBA" id="ARBA00022478"/>
    </source>
</evidence>
<evidence type="ECO:0000313" key="5">
    <source>
        <dbReference type="Proteomes" id="UP000186940"/>
    </source>
</evidence>
<keyword evidence="5" id="KW-1185">Reference proteome</keyword>
<evidence type="ECO:0000256" key="2">
    <source>
        <dbReference type="ARBA" id="ARBA00023163"/>
    </source>
</evidence>
<keyword evidence="4" id="KW-0808">Transferase</keyword>
<dbReference type="InterPro" id="IPR014381">
    <property type="entry name" value="Arch_Rpo5/euc_Rpb5"/>
</dbReference>
<accession>A0A1F2P8F6</accession>
<dbReference type="NCBIfam" id="NF007129">
    <property type="entry name" value="PRK09570.1"/>
    <property type="match status" value="1"/>
</dbReference>
<keyword evidence="1" id="KW-0240">DNA-directed RNA polymerase</keyword>
<evidence type="ECO:0000259" key="3">
    <source>
        <dbReference type="Pfam" id="PF01191"/>
    </source>
</evidence>
<comment type="caution">
    <text evidence="4">The sequence shown here is derived from an EMBL/GenBank/DDBJ whole genome shotgun (WGS) entry which is preliminary data.</text>
</comment>
<dbReference type="GO" id="GO:0003899">
    <property type="term" value="F:DNA-directed RNA polymerase activity"/>
    <property type="evidence" value="ECO:0007669"/>
    <property type="project" value="UniProtKB-EC"/>
</dbReference>
<protein>
    <submittedName>
        <fullName evidence="4">Protein containing RNA polymerase, subunit H/Rpb5</fullName>
        <ecNumber evidence="4">2.7.7.6</ecNumber>
    </submittedName>
</protein>
<dbReference type="GO" id="GO:0006362">
    <property type="term" value="P:transcription elongation by RNA polymerase I"/>
    <property type="evidence" value="ECO:0007669"/>
    <property type="project" value="TreeGrafter"/>
</dbReference>